<dbReference type="EMBL" id="BMAT01000116">
    <property type="protein sequence ID" value="GFR59875.1"/>
    <property type="molecule type" value="Genomic_DNA"/>
</dbReference>
<accession>A0AAV4EGL6</accession>
<evidence type="ECO:0000313" key="1">
    <source>
        <dbReference type="EMBL" id="GFR59875.1"/>
    </source>
</evidence>
<reference evidence="1 2" key="1">
    <citation type="journal article" date="2021" name="Elife">
        <title>Chloroplast acquisition without the gene transfer in kleptoplastic sea slugs, Plakobranchus ocellatus.</title>
        <authorList>
            <person name="Maeda T."/>
            <person name="Takahashi S."/>
            <person name="Yoshida T."/>
            <person name="Shimamura S."/>
            <person name="Takaki Y."/>
            <person name="Nagai Y."/>
            <person name="Toyoda A."/>
            <person name="Suzuki Y."/>
            <person name="Arimoto A."/>
            <person name="Ishii H."/>
            <person name="Satoh N."/>
            <person name="Nishiyama T."/>
            <person name="Hasebe M."/>
            <person name="Maruyama T."/>
            <person name="Minagawa J."/>
            <person name="Obokata J."/>
            <person name="Shigenobu S."/>
        </authorList>
    </citation>
    <scope>NUCLEOTIDE SEQUENCE [LARGE SCALE GENOMIC DNA]</scope>
</reference>
<comment type="caution">
    <text evidence="1">The sequence shown here is derived from an EMBL/GenBank/DDBJ whole genome shotgun (WGS) entry which is preliminary data.</text>
</comment>
<gene>
    <name evidence="1" type="ORF">ElyMa_000064500</name>
</gene>
<keyword evidence="2" id="KW-1185">Reference proteome</keyword>
<proteinExistence type="predicted"/>
<name>A0AAV4EGL6_9GAST</name>
<organism evidence="1 2">
    <name type="scientific">Elysia marginata</name>
    <dbReference type="NCBI Taxonomy" id="1093978"/>
    <lineage>
        <taxon>Eukaryota</taxon>
        <taxon>Metazoa</taxon>
        <taxon>Spiralia</taxon>
        <taxon>Lophotrochozoa</taxon>
        <taxon>Mollusca</taxon>
        <taxon>Gastropoda</taxon>
        <taxon>Heterobranchia</taxon>
        <taxon>Euthyneura</taxon>
        <taxon>Panpulmonata</taxon>
        <taxon>Sacoglossa</taxon>
        <taxon>Placobranchoidea</taxon>
        <taxon>Plakobranchidae</taxon>
        <taxon>Elysia</taxon>
    </lineage>
</organism>
<sequence>MTADNAIYYGSTGQDSISQSMRLLDLAPGNTLVKPPRWSFYLANSKGKVEKAIYSYAQEYSFVSKSTTDHNIIFYTDDYVPFSP</sequence>
<evidence type="ECO:0000313" key="2">
    <source>
        <dbReference type="Proteomes" id="UP000762676"/>
    </source>
</evidence>
<protein>
    <submittedName>
        <fullName evidence="1">Uncharacterized protein</fullName>
    </submittedName>
</protein>
<dbReference type="AlphaFoldDB" id="A0AAV4EGL6"/>
<dbReference type="Proteomes" id="UP000762676">
    <property type="component" value="Unassembled WGS sequence"/>
</dbReference>